<feature type="compositionally biased region" description="Pro residues" evidence="1">
    <location>
        <begin position="10"/>
        <end position="27"/>
    </location>
</feature>
<name>A0A5C3EZ20_9BASI</name>
<dbReference type="InterPro" id="IPR032466">
    <property type="entry name" value="Metal_Hydrolase"/>
</dbReference>
<dbReference type="SUPFAM" id="SSF53335">
    <property type="entry name" value="S-adenosyl-L-methionine-dependent methyltransferases"/>
    <property type="match status" value="1"/>
</dbReference>
<organism evidence="3 4">
    <name type="scientific">Pseudozyma flocculosa</name>
    <dbReference type="NCBI Taxonomy" id="84751"/>
    <lineage>
        <taxon>Eukaryota</taxon>
        <taxon>Fungi</taxon>
        <taxon>Dikarya</taxon>
        <taxon>Basidiomycota</taxon>
        <taxon>Ustilaginomycotina</taxon>
        <taxon>Ustilaginomycetes</taxon>
        <taxon>Ustilaginales</taxon>
        <taxon>Ustilaginaceae</taxon>
        <taxon>Pseudozyma</taxon>
    </lineage>
</organism>
<dbReference type="Gene3D" id="2.30.40.10">
    <property type="entry name" value="Urease, subunit C, domain 1"/>
    <property type="match status" value="1"/>
</dbReference>
<evidence type="ECO:0000259" key="2">
    <source>
        <dbReference type="Pfam" id="PF07969"/>
    </source>
</evidence>
<evidence type="ECO:0000256" key="1">
    <source>
        <dbReference type="SAM" id="MobiDB-lite"/>
    </source>
</evidence>
<dbReference type="SUPFAM" id="SSF51556">
    <property type="entry name" value="Metallo-dependent hydrolases"/>
    <property type="match status" value="1"/>
</dbReference>
<dbReference type="OrthoDB" id="3501663at2759"/>
<dbReference type="InterPro" id="IPR011059">
    <property type="entry name" value="Metal-dep_hydrolase_composite"/>
</dbReference>
<dbReference type="SUPFAM" id="SSF51338">
    <property type="entry name" value="Composite domain of metallo-dependent hydrolases"/>
    <property type="match status" value="1"/>
</dbReference>
<evidence type="ECO:0000313" key="3">
    <source>
        <dbReference type="EMBL" id="SPO36667.1"/>
    </source>
</evidence>
<dbReference type="Gene3D" id="3.20.20.140">
    <property type="entry name" value="Metal-dependent hydrolases"/>
    <property type="match status" value="1"/>
</dbReference>
<dbReference type="GO" id="GO:0016810">
    <property type="term" value="F:hydrolase activity, acting on carbon-nitrogen (but not peptide) bonds"/>
    <property type="evidence" value="ECO:0007669"/>
    <property type="project" value="InterPro"/>
</dbReference>
<feature type="region of interest" description="Disordered" evidence="1">
    <location>
        <begin position="172"/>
        <end position="201"/>
    </location>
</feature>
<dbReference type="InterPro" id="IPR033932">
    <property type="entry name" value="YtcJ-like"/>
</dbReference>
<accession>A0A5C3EZ20</accession>
<dbReference type="CDD" id="cd01300">
    <property type="entry name" value="YtcJ_like"/>
    <property type="match status" value="1"/>
</dbReference>
<keyword evidence="4" id="KW-1185">Reference proteome</keyword>
<sequence>MPHPSHHHPPPPPPPPPPPSPPHPPPSYSTTAAHRARATSHTSYRWLLYLALILALVGATRRSITSPLNTSLSSQPRSQWHDLPAEYVICSPANRPGLLSRSTHSHPPRRSIYTGHHHDGTGGGDDDDDGGNNDDPHDAYVSCLAVANHSIVALGSEHHVLHAACGLDPATPAARKRLPRSNKSARLQRQRRNLLSAPSAHTAANNCDVRRLRHGQTLYPGFQDAHGHVLDYGWSRTVVDLVGSTSKHQVVQRIEDFVRKSPELLAYALSPTSDHRPGDADADVRWIEGLGWDQTKWPDPVFPTAADLSSSPLLRKFAISLRRIDVHAIWLSQVALDLVENQAKGFPRSPADDHRIEGGLVVRDAAGRPTGVLIDNAMNLAYQVIPKWTFEQRKRYLDAAADGLLRAGITAVGDAATDLDAVDFYKKMDEQGSMPLRIYSFLACPPDERRCAHRVQQVLPATPTSRFTLRAVKLFADGALGSWGSAMWQDYSDNPGERGLLLIREQEVEPLIRYWMERGWQVGTHAIGDKANTLVLDAYQSILASSGALASADPRPRVEHAQIMRLSDTARFGRLGVIASMQPTHCTSDMGYVESRIGAERARGAYAWRTLLDANASLALGSDFPVELPDPLHGIYSAVTRLDPQGNSPHGRRGWYPGERLSRRQALRGFTLDTAYAQFEEDRAGSIRVGKRADFTILDRDILNEQTVSPAALRGAQVEATLIDGRVAYDRATDRASLLAAAISPPAYADPIRRLASQVAEDLVAELQRAWYGHSPVLLSTMVTLALVALLLLRRGGTDRDAYSNLSALALNTRRPEAEWMNMGFWRDTADFSTAARQLAEVLYSAAGVASGSRILDVGCGTGDSVLLLRERYGPKTLHAVTFLERDAARTAQRLDAAAGAEADKRSSSSSSSSSQQQQQQQQQQQRQQRQHRVWCGDIAEWLVETSGSAGESYRDGDGDGDGEQKYDFILALDCAYHFQSRSDFLQLAYRRLAPGGTLGLVDLLSAWPPVAAGQGERAWSHVPSETLRQPSRAPTLLARLRHAATCKLLGVSPSALWSADGYAAKLERAGFRASTISIRDVSEHVFPGFSRFLRGLGRGEERAWRGGGAGTLFALRSFGGVVASWARGGDEGLVRCAVVVARKDVAVEGASAAKGVS</sequence>
<proteinExistence type="predicted"/>
<evidence type="ECO:0000313" key="4">
    <source>
        <dbReference type="Proteomes" id="UP000323386"/>
    </source>
</evidence>
<dbReference type="InterPro" id="IPR013108">
    <property type="entry name" value="Amidohydro_3"/>
</dbReference>
<dbReference type="Pfam" id="PF13489">
    <property type="entry name" value="Methyltransf_23"/>
    <property type="match status" value="1"/>
</dbReference>
<dbReference type="Gene3D" id="3.40.50.150">
    <property type="entry name" value="Vaccinia Virus protein VP39"/>
    <property type="match status" value="1"/>
</dbReference>
<protein>
    <recommendedName>
        <fullName evidence="2">Amidohydrolase 3 domain-containing protein</fullName>
    </recommendedName>
</protein>
<feature type="compositionally biased region" description="Low complexity" evidence="1">
    <location>
        <begin position="908"/>
        <end position="928"/>
    </location>
</feature>
<dbReference type="AlphaFoldDB" id="A0A5C3EZ20"/>
<dbReference type="PANTHER" id="PTHR22642">
    <property type="entry name" value="IMIDAZOLONEPROPIONASE"/>
    <property type="match status" value="1"/>
</dbReference>
<reference evidence="3 4" key="1">
    <citation type="submission" date="2018-03" db="EMBL/GenBank/DDBJ databases">
        <authorList>
            <person name="Guldener U."/>
        </authorList>
    </citation>
    <scope>NUCLEOTIDE SEQUENCE [LARGE SCALE GENOMIC DNA]</scope>
    <source>
        <strain evidence="3 4">DAOM196992</strain>
    </source>
</reference>
<feature type="region of interest" description="Disordered" evidence="1">
    <location>
        <begin position="1"/>
        <end position="36"/>
    </location>
</feature>
<dbReference type="Pfam" id="PF07969">
    <property type="entry name" value="Amidohydro_3"/>
    <property type="match status" value="1"/>
</dbReference>
<feature type="region of interest" description="Disordered" evidence="1">
    <location>
        <begin position="98"/>
        <end position="134"/>
    </location>
</feature>
<dbReference type="Proteomes" id="UP000323386">
    <property type="component" value="Unassembled WGS sequence"/>
</dbReference>
<feature type="region of interest" description="Disordered" evidence="1">
    <location>
        <begin position="894"/>
        <end position="930"/>
    </location>
</feature>
<dbReference type="Gene3D" id="3.10.310.70">
    <property type="match status" value="1"/>
</dbReference>
<gene>
    <name evidence="3" type="ORF">PSFLO_02138</name>
</gene>
<dbReference type="EMBL" id="OOIP01000005">
    <property type="protein sequence ID" value="SPO36667.1"/>
    <property type="molecule type" value="Genomic_DNA"/>
</dbReference>
<dbReference type="InterPro" id="IPR029063">
    <property type="entry name" value="SAM-dependent_MTases_sf"/>
</dbReference>
<dbReference type="PANTHER" id="PTHR22642:SF2">
    <property type="entry name" value="PROTEIN LONG AFTER FAR-RED 3"/>
    <property type="match status" value="1"/>
</dbReference>
<feature type="domain" description="Amidohydrolase 3" evidence="2">
    <location>
        <begin position="215"/>
        <end position="729"/>
    </location>
</feature>